<sequence length="377" mass="43541">MKLILLLALVCSAAAFYEFREPLAGAQVSYSHADLVKYCNVTLQGATDLEIVQLIDNTKLSYRCRLHVIYLAKYFSETICKTNELEEIANITANTATDYNTDSNICPPYAVRPLFHYVAMCLKEVYGTYISQMYSFHKGLKRCYSELEIARAEEMGIKSYAPFHHWLSIYVMNLDEAISLGAETKVYACGYFSPLVNMTGHLDRNRIPYSQPIYTIDQYHYTKCHPLLFTEIHANGSLIRVHIVTPIFKTKILPHSTNNLFHCITDNPFDSLHVLDTETGEIITGQTDEISVVKTELTKGYVYQDDKYVCVAKFLQNPTNTFTYQWNKGQNHILIIEDGVYCYAFWTLFMLCTVWWSVIIYYRKAVVRVIKRQLRID</sequence>
<keyword evidence="1" id="KW-1133">Transmembrane helix</keyword>
<proteinExistence type="predicted"/>
<keyword evidence="1" id="KW-0472">Membrane</keyword>
<evidence type="ECO:0000256" key="1">
    <source>
        <dbReference type="SAM" id="Phobius"/>
    </source>
</evidence>
<organism evidence="2">
    <name type="scientific">White sturgeon adenovirus 1</name>
    <dbReference type="NCBI Taxonomy" id="2580388"/>
    <lineage>
        <taxon>Viruses</taxon>
        <taxon>Varidnaviria</taxon>
        <taxon>Bamfordvirae</taxon>
        <taxon>Preplasmiviricota</taxon>
        <taxon>Polisuviricotina</taxon>
        <taxon>Pharingeaviricetes</taxon>
        <taxon>Rowavirales</taxon>
        <taxon>Adenoviridae</taxon>
        <taxon>Ichtadenovirus</taxon>
        <taxon>Ichtadenovirus acipenseris</taxon>
        <taxon>Sturgeon ichtadenovirus A</taxon>
    </lineage>
</organism>
<feature type="transmembrane region" description="Helical" evidence="1">
    <location>
        <begin position="343"/>
        <end position="362"/>
    </location>
</feature>
<dbReference type="GeneID" id="80527962"/>
<reference evidence="2" key="1">
    <citation type="journal article" date="2019" name="Infect. Genet. Evol.">
        <title>Unconventional gene arrangement and content revealed by full genome analysis of the white sturgeon adenovirus, the single member of the genus Ichtadenovirus.</title>
        <authorList>
            <person name="Doszpoly A."/>
            <person name="Harrach B."/>
            <person name="LaPatra S."/>
            <person name="Benko M."/>
        </authorList>
    </citation>
    <scope>NUCLEOTIDE SEQUENCE</scope>
    <source>
        <strain evidence="2">WSAdV1/1996</strain>
    </source>
</reference>
<dbReference type="Proteomes" id="UP000318653">
    <property type="component" value="Segment"/>
</dbReference>
<keyword evidence="1" id="KW-0812">Transmembrane</keyword>
<name>A0A4P8PQX1_9ADEN</name>
<dbReference type="EMBL" id="MK101347">
    <property type="protein sequence ID" value="QCQ84185.1"/>
    <property type="molecule type" value="Genomic_DNA"/>
</dbReference>
<evidence type="ECO:0000313" key="3">
    <source>
        <dbReference type="Proteomes" id="UP000318653"/>
    </source>
</evidence>
<dbReference type="KEGG" id="vg:80527962"/>
<protein>
    <submittedName>
        <fullName evidence="2">ORF7</fullName>
    </submittedName>
</protein>
<evidence type="ECO:0000313" key="2">
    <source>
        <dbReference type="EMBL" id="QCQ84185.1"/>
    </source>
</evidence>
<dbReference type="RefSeq" id="YP_010790557.1">
    <property type="nucleotide sequence ID" value="NC_075448.1"/>
</dbReference>
<keyword evidence="3" id="KW-1185">Reference proteome</keyword>
<accession>A0A4P8PQX1</accession>